<sequence>MAGARPTPDHELSDREASGHAGRAEAATLAKLALGMTLFGSATPVSKVVTGAMPVFVGGALRVAIGALVLMPAVWRHRQDIASIDRRGWILIGLIALFGMFGFTAFMLYGMKMVSGVVGAVVMSTTPAVTAAASVLFLRERAGWRILGGIALAVAGVLVLQLGSADGGGTGGGGADGAASGAGGQWLGASLIFAAVCSEAAYTLLGKRASSRIDPVLVAALAALISLPAFVLLAVWQWPGFQPEQVSTGAWLAVLWYGAGTLALGSWLWYAGVARAPGAVAAGFMGLMPASALILSYVLLGEPFRVIHLVGFAIVFASVLMIGWEHARMARASDRKAGE</sequence>
<dbReference type="RefSeq" id="WP_188582653.1">
    <property type="nucleotide sequence ID" value="NZ_BMDZ01000101.1"/>
</dbReference>
<evidence type="ECO:0000259" key="8">
    <source>
        <dbReference type="Pfam" id="PF00892"/>
    </source>
</evidence>
<feature type="transmembrane region" description="Helical" evidence="7">
    <location>
        <begin position="117"/>
        <end position="138"/>
    </location>
</feature>
<dbReference type="EMBL" id="BMDZ01000101">
    <property type="protein sequence ID" value="GGB61214.1"/>
    <property type="molecule type" value="Genomic_DNA"/>
</dbReference>
<dbReference type="InterPro" id="IPR050638">
    <property type="entry name" value="AA-Vitamin_Transporters"/>
</dbReference>
<evidence type="ECO:0000256" key="1">
    <source>
        <dbReference type="ARBA" id="ARBA00004651"/>
    </source>
</evidence>
<keyword evidence="3 7" id="KW-0812">Transmembrane</keyword>
<feature type="compositionally biased region" description="Basic and acidic residues" evidence="6">
    <location>
        <begin position="7"/>
        <end position="18"/>
    </location>
</feature>
<dbReference type="Gene3D" id="1.10.3730.20">
    <property type="match status" value="1"/>
</dbReference>
<protein>
    <recommendedName>
        <fullName evidence="8">EamA domain-containing protein</fullName>
    </recommendedName>
</protein>
<dbReference type="PANTHER" id="PTHR32322:SF18">
    <property type="entry name" value="S-ADENOSYLMETHIONINE_S-ADENOSYLHOMOCYSTEINE TRANSPORTER"/>
    <property type="match status" value="1"/>
</dbReference>
<proteinExistence type="predicted"/>
<dbReference type="PANTHER" id="PTHR32322">
    <property type="entry name" value="INNER MEMBRANE TRANSPORTER"/>
    <property type="match status" value="1"/>
</dbReference>
<name>A0ABQ1J9N8_9PROT</name>
<dbReference type="Pfam" id="PF00892">
    <property type="entry name" value="EamA"/>
    <property type="match status" value="2"/>
</dbReference>
<feature type="transmembrane region" description="Helical" evidence="7">
    <location>
        <begin position="250"/>
        <end position="271"/>
    </location>
</feature>
<keyword evidence="5 7" id="KW-0472">Membrane</keyword>
<organism evidence="9 10">
    <name type="scientific">Tistrella bauzanensis</name>
    <dbReference type="NCBI Taxonomy" id="657419"/>
    <lineage>
        <taxon>Bacteria</taxon>
        <taxon>Pseudomonadati</taxon>
        <taxon>Pseudomonadota</taxon>
        <taxon>Alphaproteobacteria</taxon>
        <taxon>Geminicoccales</taxon>
        <taxon>Geminicoccaceae</taxon>
        <taxon>Tistrella</taxon>
    </lineage>
</organism>
<feature type="transmembrane region" description="Helical" evidence="7">
    <location>
        <begin position="55"/>
        <end position="76"/>
    </location>
</feature>
<reference evidence="10" key="1">
    <citation type="journal article" date="2019" name="Int. J. Syst. Evol. Microbiol.">
        <title>The Global Catalogue of Microorganisms (GCM) 10K type strain sequencing project: providing services to taxonomists for standard genome sequencing and annotation.</title>
        <authorList>
            <consortium name="The Broad Institute Genomics Platform"/>
            <consortium name="The Broad Institute Genome Sequencing Center for Infectious Disease"/>
            <person name="Wu L."/>
            <person name="Ma J."/>
        </authorList>
    </citation>
    <scope>NUCLEOTIDE SEQUENCE [LARGE SCALE GENOMIC DNA]</scope>
    <source>
        <strain evidence="10">CGMCC 1.10188</strain>
    </source>
</reference>
<feature type="domain" description="EamA" evidence="8">
    <location>
        <begin position="187"/>
        <end position="323"/>
    </location>
</feature>
<feature type="transmembrane region" description="Helical" evidence="7">
    <location>
        <begin position="145"/>
        <end position="164"/>
    </location>
</feature>
<feature type="region of interest" description="Disordered" evidence="6">
    <location>
        <begin position="1"/>
        <end position="20"/>
    </location>
</feature>
<feature type="transmembrane region" description="Helical" evidence="7">
    <location>
        <begin position="278"/>
        <end position="300"/>
    </location>
</feature>
<comment type="caution">
    <text evidence="9">The sequence shown here is derived from an EMBL/GenBank/DDBJ whole genome shotgun (WGS) entry which is preliminary data.</text>
</comment>
<evidence type="ECO:0000313" key="9">
    <source>
        <dbReference type="EMBL" id="GGB61214.1"/>
    </source>
</evidence>
<feature type="transmembrane region" description="Helical" evidence="7">
    <location>
        <begin position="184"/>
        <end position="205"/>
    </location>
</feature>
<feature type="domain" description="EamA" evidence="8">
    <location>
        <begin position="33"/>
        <end position="160"/>
    </location>
</feature>
<evidence type="ECO:0000313" key="10">
    <source>
        <dbReference type="Proteomes" id="UP000603352"/>
    </source>
</evidence>
<feature type="transmembrane region" description="Helical" evidence="7">
    <location>
        <begin position="306"/>
        <end position="324"/>
    </location>
</feature>
<comment type="subcellular location">
    <subcellularLocation>
        <location evidence="1">Cell membrane</location>
        <topology evidence="1">Multi-pass membrane protein</topology>
    </subcellularLocation>
</comment>
<feature type="transmembrane region" description="Helical" evidence="7">
    <location>
        <begin position="88"/>
        <end position="111"/>
    </location>
</feature>
<dbReference type="SUPFAM" id="SSF103481">
    <property type="entry name" value="Multidrug resistance efflux transporter EmrE"/>
    <property type="match status" value="2"/>
</dbReference>
<evidence type="ECO:0000256" key="5">
    <source>
        <dbReference type="ARBA" id="ARBA00023136"/>
    </source>
</evidence>
<keyword evidence="2" id="KW-1003">Cell membrane</keyword>
<feature type="transmembrane region" description="Helical" evidence="7">
    <location>
        <begin position="217"/>
        <end position="238"/>
    </location>
</feature>
<gene>
    <name evidence="9" type="ORF">GCM10011505_47340</name>
</gene>
<evidence type="ECO:0000256" key="7">
    <source>
        <dbReference type="SAM" id="Phobius"/>
    </source>
</evidence>
<evidence type="ECO:0000256" key="3">
    <source>
        <dbReference type="ARBA" id="ARBA00022692"/>
    </source>
</evidence>
<keyword evidence="10" id="KW-1185">Reference proteome</keyword>
<dbReference type="InterPro" id="IPR037185">
    <property type="entry name" value="EmrE-like"/>
</dbReference>
<dbReference type="Proteomes" id="UP000603352">
    <property type="component" value="Unassembled WGS sequence"/>
</dbReference>
<dbReference type="InterPro" id="IPR000620">
    <property type="entry name" value="EamA_dom"/>
</dbReference>
<evidence type="ECO:0000256" key="2">
    <source>
        <dbReference type="ARBA" id="ARBA00022475"/>
    </source>
</evidence>
<keyword evidence="4 7" id="KW-1133">Transmembrane helix</keyword>
<accession>A0ABQ1J9N8</accession>
<evidence type="ECO:0000256" key="6">
    <source>
        <dbReference type="SAM" id="MobiDB-lite"/>
    </source>
</evidence>
<evidence type="ECO:0000256" key="4">
    <source>
        <dbReference type="ARBA" id="ARBA00022989"/>
    </source>
</evidence>